<feature type="transmembrane region" description="Helical" evidence="1">
    <location>
        <begin position="142"/>
        <end position="163"/>
    </location>
</feature>
<evidence type="ECO:0000256" key="1">
    <source>
        <dbReference type="SAM" id="Phobius"/>
    </source>
</evidence>
<feature type="transmembrane region" description="Helical" evidence="1">
    <location>
        <begin position="49"/>
        <end position="71"/>
    </location>
</feature>
<dbReference type="RefSeq" id="WP_218042670.1">
    <property type="nucleotide sequence ID" value="NZ_JAEVLS010000002.1"/>
</dbReference>
<protein>
    <submittedName>
        <fullName evidence="2">Uncharacterized protein</fullName>
    </submittedName>
</protein>
<feature type="transmembrane region" description="Helical" evidence="1">
    <location>
        <begin position="107"/>
        <end position="130"/>
    </location>
</feature>
<accession>A0ABS1WUE5</accession>
<organism evidence="2 3">
    <name type="scientific">Steroidobacter gossypii</name>
    <dbReference type="NCBI Taxonomy" id="2805490"/>
    <lineage>
        <taxon>Bacteria</taxon>
        <taxon>Pseudomonadati</taxon>
        <taxon>Pseudomonadota</taxon>
        <taxon>Gammaproteobacteria</taxon>
        <taxon>Steroidobacterales</taxon>
        <taxon>Steroidobacteraceae</taxon>
        <taxon>Steroidobacter</taxon>
    </lineage>
</organism>
<keyword evidence="1" id="KW-0812">Transmembrane</keyword>
<name>A0ABS1WUE5_9GAMM</name>
<sequence length="170" mass="18623">MDALTKQWSRRGEANAPFLNRILPRGSLFSLTTIMIWPHKDSFPFKQQIVIVSCAMSALVAALLPGLSWVQRVTSPLAVLICFLLSYFFVRIVLAVLGLVRPVGKFYGFFVFYGMLVACVTFVVLFPVIVFDPEISDPGKRAYIVVCAVPGAMGACAAVLATFRRWGAGG</sequence>
<evidence type="ECO:0000313" key="2">
    <source>
        <dbReference type="EMBL" id="MBM0104596.1"/>
    </source>
</evidence>
<feature type="transmembrane region" description="Helical" evidence="1">
    <location>
        <begin position="77"/>
        <end position="100"/>
    </location>
</feature>
<dbReference type="EMBL" id="JAEVLS010000002">
    <property type="protein sequence ID" value="MBM0104596.1"/>
    <property type="molecule type" value="Genomic_DNA"/>
</dbReference>
<feature type="transmembrane region" description="Helical" evidence="1">
    <location>
        <begin position="18"/>
        <end position="37"/>
    </location>
</feature>
<keyword evidence="3" id="KW-1185">Reference proteome</keyword>
<evidence type="ECO:0000313" key="3">
    <source>
        <dbReference type="Proteomes" id="UP000661077"/>
    </source>
</evidence>
<dbReference type="Proteomes" id="UP000661077">
    <property type="component" value="Unassembled WGS sequence"/>
</dbReference>
<keyword evidence="1" id="KW-0472">Membrane</keyword>
<gene>
    <name evidence="2" type="ORF">JM946_07550</name>
</gene>
<comment type="caution">
    <text evidence="2">The sequence shown here is derived from an EMBL/GenBank/DDBJ whole genome shotgun (WGS) entry which is preliminary data.</text>
</comment>
<reference evidence="2 3" key="1">
    <citation type="journal article" date="2021" name="Int. J. Syst. Evol. Microbiol.">
        <title>Steroidobacter gossypii sp. nov., isolated from soil of cotton cropping field.</title>
        <authorList>
            <person name="Huang R."/>
            <person name="Yang S."/>
            <person name="Zhen C."/>
            <person name="Liu W."/>
        </authorList>
    </citation>
    <scope>NUCLEOTIDE SEQUENCE [LARGE SCALE GENOMIC DNA]</scope>
    <source>
        <strain evidence="2 3">S1-65</strain>
    </source>
</reference>
<proteinExistence type="predicted"/>
<keyword evidence="1" id="KW-1133">Transmembrane helix</keyword>